<dbReference type="Proteomes" id="UP001165122">
    <property type="component" value="Unassembled WGS sequence"/>
</dbReference>
<keyword evidence="3" id="KW-1185">Reference proteome</keyword>
<dbReference type="EMBL" id="BRXW01000274">
    <property type="protein sequence ID" value="GMI17037.1"/>
    <property type="molecule type" value="Genomic_DNA"/>
</dbReference>
<protein>
    <submittedName>
        <fullName evidence="2">Uncharacterized protein</fullName>
    </submittedName>
</protein>
<accession>A0A9W7FRJ4</accession>
<evidence type="ECO:0000313" key="3">
    <source>
        <dbReference type="Proteomes" id="UP001165122"/>
    </source>
</evidence>
<evidence type="ECO:0000313" key="2">
    <source>
        <dbReference type="EMBL" id="GMI17037.1"/>
    </source>
</evidence>
<gene>
    <name evidence="2" type="ORF">TrLO_g15316</name>
</gene>
<reference evidence="3" key="1">
    <citation type="journal article" date="2023" name="Commun. Biol.">
        <title>Genome analysis of Parmales, the sister group of diatoms, reveals the evolutionary specialization of diatoms from phago-mixotrophs to photoautotrophs.</title>
        <authorList>
            <person name="Ban H."/>
            <person name="Sato S."/>
            <person name="Yoshikawa S."/>
            <person name="Yamada K."/>
            <person name="Nakamura Y."/>
            <person name="Ichinomiya M."/>
            <person name="Sato N."/>
            <person name="Blanc-Mathieu R."/>
            <person name="Endo H."/>
            <person name="Kuwata A."/>
            <person name="Ogata H."/>
        </authorList>
    </citation>
    <scope>NUCLEOTIDE SEQUENCE [LARGE SCALE GENOMIC DNA]</scope>
    <source>
        <strain evidence="3">NIES 3700</strain>
    </source>
</reference>
<proteinExistence type="predicted"/>
<sequence>MPKGYATIPTHNEGSAPPSPPHKLQRSQLLASLAFLLLLSFGFVSNTSSPSLSSLSSSNDPTADSSLFDDLDRFVFKDYDERPPHSNFLPGVAGVYGKPVWSFYVNRGQAISSFGTSTKDFPILEFNPANKAYQSTSTLGFRTFFNVTTHDGSDSIIEAFTSGSKNMYIGSNELEIESITPILQTNVNYFTLPEEEFSSLVRRMTVKNTSPKPITIQILDGLSRLEPAGGLLDGQMKNMGRTLEGWMGVYHPTDDLTLPFYKLSTQPSDTAQVKVQVEGHYCISFVEEEAGPSTLLPIIYDTDKVFGQDTSLEKPEGFQHRSVKDLLNMKQSGAAKTSSAFAAVESRKLKPGESITVTSYYGKAPHIDRLEGYAKTVTSPNYTTKKFARARAMIDEITSSVSTTTSNGLFNGHIKQMFLDNALRGGVPMILGDTEGPRPMRPDVDEDPSLKVYHTFSRIHGDLERDYNAFSIDATYFSQGPGNYRDIAQNRRMDVMFNPRMGAFDVRQFLSFIQADGYEPLTVEANTFKIESGAEELATWAVGEGDGYKGPREALKDIFAGGSLRPGQLFQLMEDQEIKLKPGVSKQQFIDKFASQSSMAYSATFGDGFWADHWDYYLDLIESYLAIYPEREMSLMFDEELVYYYAPASCQPRSKKYVATPTVDGEGTHVQQLGAMIWDADKTTHQNAFLSDPIWLDPNANFQHTKSGEVFKSSPLAKLLLLAAQKFAMRDPYGMGVEYEGGKPGWNDAMNGLVGMIGSGMPETYELQLLLRYVESTVDKYNRPVTVPTELSDMISSVNDALDTLESSGFSDVEESDIPTAVPKELFDYWDTVATARETYRSDVRFTFSGETTTFSSHDLSKILKRFILHTEIGMDRAMKVGSAGQGDDGTSGVAPSYFSYDVTEYTETGENDATGHPYVTAKGFTVGVFPLFLEGPVRMMKTISPDSFSQQMDVYTHVKASGLYDEPQNAFTVSASLVGQSIDMGRMMAFSPGWLENQSIWTHMSYKFYLQLLRGKLYEVFFNELTGGGMLPFQDPQVYGRSLMECSSFVASSAFPDSNQHGRGFLARLSGSTAEFLSMWTLMFIGPKPFTVNPTSHELKMSLEPALPSWVFDDKGLATFKLFGEIVVTYHNEEKKDLVAVKPKKYEVHYKWHDGKDVVEEGQLPQYIAEQVRRLDVKSIDAWF</sequence>
<comment type="caution">
    <text evidence="2">The sequence shown here is derived from an EMBL/GenBank/DDBJ whole genome shotgun (WGS) entry which is preliminary data.</text>
</comment>
<name>A0A9W7FRJ4_9STRA</name>
<evidence type="ECO:0000256" key="1">
    <source>
        <dbReference type="SAM" id="MobiDB-lite"/>
    </source>
</evidence>
<organism evidence="2 3">
    <name type="scientific">Triparma laevis f. longispina</name>
    <dbReference type="NCBI Taxonomy" id="1714387"/>
    <lineage>
        <taxon>Eukaryota</taxon>
        <taxon>Sar</taxon>
        <taxon>Stramenopiles</taxon>
        <taxon>Ochrophyta</taxon>
        <taxon>Bolidophyceae</taxon>
        <taxon>Parmales</taxon>
        <taxon>Triparmaceae</taxon>
        <taxon>Triparma</taxon>
    </lineage>
</organism>
<feature type="region of interest" description="Disordered" evidence="1">
    <location>
        <begin position="1"/>
        <end position="23"/>
    </location>
</feature>
<dbReference type="OrthoDB" id="407947at2759"/>
<dbReference type="AlphaFoldDB" id="A0A9W7FRJ4"/>